<reference evidence="1 2" key="1">
    <citation type="submission" date="2016-06" db="EMBL/GenBank/DDBJ databases">
        <authorList>
            <person name="Kjaerup R.B."/>
            <person name="Dalgaard T.S."/>
            <person name="Juul-Madsen H.R."/>
        </authorList>
    </citation>
    <scope>NUCLEOTIDE SEQUENCE [LARGE SCALE GENOMIC DNA]</scope>
    <source>
        <strain evidence="1 2">1245139.5</strain>
    </source>
</reference>
<evidence type="ECO:0000313" key="2">
    <source>
        <dbReference type="Proteomes" id="UP000093629"/>
    </source>
</evidence>
<dbReference type="Proteomes" id="UP000093629">
    <property type="component" value="Unassembled WGS sequence"/>
</dbReference>
<protein>
    <submittedName>
        <fullName evidence="1">Uncharacterized protein</fullName>
    </submittedName>
</protein>
<dbReference type="AlphaFoldDB" id="A0A1A3NBJ8"/>
<accession>A0A1A3NBJ8</accession>
<sequence>MREPATTSALEWFVDYVSAWLTKDQHLWAGTLCDELGNLGYQLLYPTLTLQIPARNVRPARQECAHTADRQRGN</sequence>
<dbReference type="EMBL" id="LZLQ01000018">
    <property type="protein sequence ID" value="OBK19166.1"/>
    <property type="molecule type" value="Genomic_DNA"/>
</dbReference>
<keyword evidence="2" id="KW-1185">Reference proteome</keyword>
<gene>
    <name evidence="1" type="ORF">A5636_19475</name>
</gene>
<organism evidence="1 2">
    <name type="scientific">Mycobacterium asiaticum</name>
    <dbReference type="NCBI Taxonomy" id="1790"/>
    <lineage>
        <taxon>Bacteria</taxon>
        <taxon>Bacillati</taxon>
        <taxon>Actinomycetota</taxon>
        <taxon>Actinomycetes</taxon>
        <taxon>Mycobacteriales</taxon>
        <taxon>Mycobacteriaceae</taxon>
        <taxon>Mycobacterium</taxon>
    </lineage>
</organism>
<proteinExistence type="predicted"/>
<comment type="caution">
    <text evidence="1">The sequence shown here is derived from an EMBL/GenBank/DDBJ whole genome shotgun (WGS) entry which is preliminary data.</text>
</comment>
<name>A0A1A3NBJ8_MYCAS</name>
<evidence type="ECO:0000313" key="1">
    <source>
        <dbReference type="EMBL" id="OBK19166.1"/>
    </source>
</evidence>